<dbReference type="PANTHER" id="PTHR13341">
    <property type="entry name" value="MIR-INTERACTING SAPOSIN-LIKE PROTEIN"/>
    <property type="match status" value="1"/>
</dbReference>
<evidence type="ECO:0000256" key="1">
    <source>
        <dbReference type="ARBA" id="ARBA00007285"/>
    </source>
</evidence>
<dbReference type="InterPro" id="IPR021852">
    <property type="entry name" value="DUF3456"/>
</dbReference>
<evidence type="ECO:0000313" key="4">
    <source>
        <dbReference type="EMBL" id="CEK83714.1"/>
    </source>
</evidence>
<reference evidence="4" key="1">
    <citation type="submission" date="2014-12" db="EMBL/GenBank/DDBJ databases">
        <title>Insight into the proteome of Arion vulgaris.</title>
        <authorList>
            <person name="Aradska J."/>
            <person name="Bulat T."/>
            <person name="Smidak R."/>
            <person name="Sarate P."/>
            <person name="Gangsoo J."/>
            <person name="Sialana F."/>
            <person name="Bilban M."/>
            <person name="Lubec G."/>
        </authorList>
    </citation>
    <scope>NUCLEOTIDE SEQUENCE</scope>
    <source>
        <tissue evidence="4">Skin</tissue>
    </source>
</reference>
<comment type="similarity">
    <text evidence="1">Belongs to the canopy family.</text>
</comment>
<protein>
    <recommendedName>
        <fullName evidence="3">DUF3456 domain-containing protein</fullName>
    </recommendedName>
</protein>
<dbReference type="InterPro" id="IPR042415">
    <property type="entry name" value="CNPY"/>
</dbReference>
<dbReference type="GO" id="GO:0005783">
    <property type="term" value="C:endoplasmic reticulum"/>
    <property type="evidence" value="ECO:0007669"/>
    <property type="project" value="TreeGrafter"/>
</dbReference>
<accession>A0A0B7ARQ1</accession>
<name>A0A0B7ARQ1_9EUPU</name>
<evidence type="ECO:0000256" key="2">
    <source>
        <dbReference type="SAM" id="MobiDB-lite"/>
    </source>
</evidence>
<proteinExistence type="inferred from homology"/>
<evidence type="ECO:0000259" key="3">
    <source>
        <dbReference type="Pfam" id="PF11938"/>
    </source>
</evidence>
<dbReference type="EMBL" id="HACG01036849">
    <property type="protein sequence ID" value="CEK83714.1"/>
    <property type="molecule type" value="Transcribed_RNA"/>
</dbReference>
<gene>
    <name evidence="4" type="primary">ORF138661</name>
</gene>
<feature type="domain" description="DUF3456" evidence="3">
    <location>
        <begin position="29"/>
        <end position="171"/>
    </location>
</feature>
<dbReference type="Pfam" id="PF11938">
    <property type="entry name" value="DUF3456"/>
    <property type="match status" value="1"/>
</dbReference>
<feature type="compositionally biased region" description="Acidic residues" evidence="2">
    <location>
        <begin position="187"/>
        <end position="208"/>
    </location>
</feature>
<dbReference type="AlphaFoldDB" id="A0A0B7ARQ1"/>
<dbReference type="PANTHER" id="PTHR13341:SF2">
    <property type="entry name" value="PROTEIN SEELE"/>
    <property type="match status" value="1"/>
</dbReference>
<sequence length="232" mass="26555">DLQKCSWVSCLSIYYFYWGISVMEASTKYCLVCRVLVSEAEWSISQVDPKKSIQVGSFRVDPKGNQNMKDKQYARSEGHIEDIMESVCDKLKQYAEIKFDDGTIQMVRTVGFNGKRLEAKGFQLDRDKGKAFKYQCENFLEDHEEEIISLLQLENTPDIEKLVCGEKLEVCSLDELWTPLFTLPEAEDEEEITNEEDDIVNLDAENVDNVEKDSDIDGASPPPENVDVKIEL</sequence>
<feature type="region of interest" description="Disordered" evidence="2">
    <location>
        <begin position="187"/>
        <end position="232"/>
    </location>
</feature>
<feature type="non-terminal residue" evidence="4">
    <location>
        <position position="1"/>
    </location>
</feature>
<organism evidence="4">
    <name type="scientific">Arion vulgaris</name>
    <dbReference type="NCBI Taxonomy" id="1028688"/>
    <lineage>
        <taxon>Eukaryota</taxon>
        <taxon>Metazoa</taxon>
        <taxon>Spiralia</taxon>
        <taxon>Lophotrochozoa</taxon>
        <taxon>Mollusca</taxon>
        <taxon>Gastropoda</taxon>
        <taxon>Heterobranchia</taxon>
        <taxon>Euthyneura</taxon>
        <taxon>Panpulmonata</taxon>
        <taxon>Eupulmonata</taxon>
        <taxon>Stylommatophora</taxon>
        <taxon>Helicina</taxon>
        <taxon>Arionoidea</taxon>
        <taxon>Arionidae</taxon>
        <taxon>Arion</taxon>
    </lineage>
</organism>